<proteinExistence type="predicted"/>
<keyword evidence="1" id="KW-0547">Nucleotide-binding</keyword>
<keyword evidence="6" id="KW-1185">Reference proteome</keyword>
<dbReference type="SUPFAM" id="SSF50891">
    <property type="entry name" value="Cyclophilin-like"/>
    <property type="match status" value="1"/>
</dbReference>
<dbReference type="SUPFAM" id="SSF160467">
    <property type="entry name" value="PH0987 N-terminal domain-like"/>
    <property type="match status" value="1"/>
</dbReference>
<organism evidence="5 6">
    <name type="scientific">Litorimonas cladophorae</name>
    <dbReference type="NCBI Taxonomy" id="1220491"/>
    <lineage>
        <taxon>Bacteria</taxon>
        <taxon>Pseudomonadati</taxon>
        <taxon>Pseudomonadota</taxon>
        <taxon>Alphaproteobacteria</taxon>
        <taxon>Maricaulales</taxon>
        <taxon>Robiginitomaculaceae</taxon>
    </lineage>
</organism>
<dbReference type="Proteomes" id="UP000600865">
    <property type="component" value="Unassembled WGS sequence"/>
</dbReference>
<evidence type="ECO:0000256" key="2">
    <source>
        <dbReference type="ARBA" id="ARBA00022801"/>
    </source>
</evidence>
<evidence type="ECO:0000313" key="6">
    <source>
        <dbReference type="Proteomes" id="UP000600865"/>
    </source>
</evidence>
<keyword evidence="3" id="KW-0067">ATP-binding</keyword>
<dbReference type="RefSeq" id="WP_189586565.1">
    <property type="nucleotide sequence ID" value="NZ_BMYV01000003.1"/>
</dbReference>
<name>A0A918NJY1_9PROT</name>
<dbReference type="GO" id="GO:0005524">
    <property type="term" value="F:ATP binding"/>
    <property type="evidence" value="ECO:0007669"/>
    <property type="project" value="UniProtKB-KW"/>
</dbReference>
<evidence type="ECO:0000313" key="5">
    <source>
        <dbReference type="EMBL" id="GGX73497.1"/>
    </source>
</evidence>
<evidence type="ECO:0000259" key="4">
    <source>
        <dbReference type="SMART" id="SM00796"/>
    </source>
</evidence>
<protein>
    <submittedName>
        <fullName evidence="5">Allophanate hydrolase</fullName>
    </submittedName>
</protein>
<dbReference type="InterPro" id="IPR029000">
    <property type="entry name" value="Cyclophilin-like_dom_sf"/>
</dbReference>
<dbReference type="AlphaFoldDB" id="A0A918NJY1"/>
<accession>A0A918NJY1</accession>
<dbReference type="Gene3D" id="2.40.100.10">
    <property type="entry name" value="Cyclophilin-like"/>
    <property type="match status" value="1"/>
</dbReference>
<feature type="domain" description="Carboxyltransferase" evidence="4">
    <location>
        <begin position="8"/>
        <end position="208"/>
    </location>
</feature>
<dbReference type="SMART" id="SM00796">
    <property type="entry name" value="AHS1"/>
    <property type="match status" value="1"/>
</dbReference>
<dbReference type="PANTHER" id="PTHR34698:SF2">
    <property type="entry name" value="5-OXOPROLINASE SUBUNIT B"/>
    <property type="match status" value="1"/>
</dbReference>
<dbReference type="InterPro" id="IPR003833">
    <property type="entry name" value="CT_C_D"/>
</dbReference>
<dbReference type="GO" id="GO:0016787">
    <property type="term" value="F:hydrolase activity"/>
    <property type="evidence" value="ECO:0007669"/>
    <property type="project" value="UniProtKB-KW"/>
</dbReference>
<dbReference type="Pfam" id="PF02682">
    <property type="entry name" value="CT_C_D"/>
    <property type="match status" value="1"/>
</dbReference>
<gene>
    <name evidence="5" type="ORF">GCM10011309_24440</name>
</gene>
<dbReference type="PANTHER" id="PTHR34698">
    <property type="entry name" value="5-OXOPROLINASE SUBUNIT B"/>
    <property type="match status" value="1"/>
</dbReference>
<comment type="caution">
    <text evidence="5">The sequence shown here is derived from an EMBL/GenBank/DDBJ whole genome shotgun (WGS) entry which is preliminary data.</text>
</comment>
<evidence type="ECO:0000256" key="3">
    <source>
        <dbReference type="ARBA" id="ARBA00022840"/>
    </source>
</evidence>
<dbReference type="InterPro" id="IPR010016">
    <property type="entry name" value="PxpB"/>
</dbReference>
<evidence type="ECO:0000256" key="1">
    <source>
        <dbReference type="ARBA" id="ARBA00022741"/>
    </source>
</evidence>
<sequence length="219" mass="24045">MSPKIMPPTIRPYGDHALLIEWKTDGFSETVNDTIHALAAKLRESRKYIEVVPGYDSLVCVFDLGKRSMAATKNHVEDILSRQTLRSAEIGKLVEIPVNYGGAFGPDMETICASAKLSVDEVIALHSQSEYRVCMMGFIPGFTFLSPAPTALHHPRLSTPRAKVPAGSVGIANWQTGIYGLESPGGWQIIGQTPLSIFQAKREPHFLLTAGDRVRFIPQ</sequence>
<reference evidence="5 6" key="1">
    <citation type="journal article" date="2014" name="Int. J. Syst. Evol. Microbiol.">
        <title>Complete genome sequence of Corynebacterium casei LMG S-19264T (=DSM 44701T), isolated from a smear-ripened cheese.</title>
        <authorList>
            <consortium name="US DOE Joint Genome Institute (JGI-PGF)"/>
            <person name="Walter F."/>
            <person name="Albersmeier A."/>
            <person name="Kalinowski J."/>
            <person name="Ruckert C."/>
        </authorList>
    </citation>
    <scope>NUCLEOTIDE SEQUENCE [LARGE SCALE GENOMIC DNA]</scope>
    <source>
        <strain evidence="5 6">KCTC 23968</strain>
    </source>
</reference>
<dbReference type="Gene3D" id="3.30.1360.40">
    <property type="match status" value="1"/>
</dbReference>
<dbReference type="EMBL" id="BMYV01000003">
    <property type="protein sequence ID" value="GGX73497.1"/>
    <property type="molecule type" value="Genomic_DNA"/>
</dbReference>
<dbReference type="NCBIfam" id="TIGR00370">
    <property type="entry name" value="5-oxoprolinase subunit PxpB"/>
    <property type="match status" value="1"/>
</dbReference>
<keyword evidence="2 5" id="KW-0378">Hydrolase</keyword>